<name>A0A1W1BW30_9ZZZZ</name>
<dbReference type="EMBL" id="FPHN01000082">
    <property type="protein sequence ID" value="SFV57808.1"/>
    <property type="molecule type" value="Genomic_DNA"/>
</dbReference>
<organism evidence="1">
    <name type="scientific">hydrothermal vent metagenome</name>
    <dbReference type="NCBI Taxonomy" id="652676"/>
    <lineage>
        <taxon>unclassified sequences</taxon>
        <taxon>metagenomes</taxon>
        <taxon>ecological metagenomes</taxon>
    </lineage>
</organism>
<dbReference type="AlphaFoldDB" id="A0A1W1BW30"/>
<reference evidence="1" key="1">
    <citation type="submission" date="2016-10" db="EMBL/GenBank/DDBJ databases">
        <authorList>
            <person name="de Groot N.N."/>
        </authorList>
    </citation>
    <scope>NUCLEOTIDE SEQUENCE</scope>
</reference>
<sequence>MLKKALTTTVLATVLLTSSISANELATQGFSGANAKVDTIGAFDNIPNTNLNINELEIVGERGRINIDWDKVRKELAKEIGSIAAEEAIKYYWESFVDSFRFNQAY</sequence>
<evidence type="ECO:0000313" key="1">
    <source>
        <dbReference type="EMBL" id="SFV57808.1"/>
    </source>
</evidence>
<protein>
    <submittedName>
        <fullName evidence="1">Uncharacterized protein</fullName>
    </submittedName>
</protein>
<proteinExistence type="predicted"/>
<accession>A0A1W1BW30</accession>
<gene>
    <name evidence="1" type="ORF">MNB_SV-14-1316</name>
</gene>